<evidence type="ECO:0000256" key="2">
    <source>
        <dbReference type="SAM" id="Phobius"/>
    </source>
</evidence>
<dbReference type="GO" id="GO:0007606">
    <property type="term" value="P:sensory perception of chemical stimulus"/>
    <property type="evidence" value="ECO:0007669"/>
    <property type="project" value="InterPro"/>
</dbReference>
<sequence>MVYEDRTVLDCQDRAQLRWVLLLFIKVIQNVVEFLAVGTYAYLARSLWKKRVYNTNLSLLLIFLPIPSVIGILMYTARDVIMFTGCTSETIIMIVDSVQNAGMFGGALNLPNFVVDRLCATLMPTMYESKRFPWIALTMILIQLVLTSMVVLAYQTRMIPFLYQTIIFTISCVMSVVVFSILPAITKKIHEHHRNSQAPVTILVSILVMTHSHPKLMRALPCMRKKTQIAPPCNMTVISSDGRILSFSAVEEQKIYFDNYKTMWTK</sequence>
<keyword evidence="2" id="KW-0812">Transmembrane</keyword>
<dbReference type="Proteomes" id="UP001176961">
    <property type="component" value="Unassembled WGS sequence"/>
</dbReference>
<evidence type="ECO:0000313" key="3">
    <source>
        <dbReference type="EMBL" id="CAJ0608214.1"/>
    </source>
</evidence>
<keyword evidence="2" id="KW-0472">Membrane</keyword>
<keyword evidence="4" id="KW-1185">Reference proteome</keyword>
<comment type="caution">
    <text evidence="3">The sequence shown here is derived from an EMBL/GenBank/DDBJ whole genome shotgun (WGS) entry which is preliminary data.</text>
</comment>
<reference evidence="3" key="1">
    <citation type="submission" date="2023-07" db="EMBL/GenBank/DDBJ databases">
        <authorList>
            <consortium name="CYATHOMIX"/>
        </authorList>
    </citation>
    <scope>NUCLEOTIDE SEQUENCE</scope>
    <source>
        <strain evidence="3">N/A</strain>
    </source>
</reference>
<feature type="transmembrane region" description="Helical" evidence="2">
    <location>
        <begin position="20"/>
        <end position="43"/>
    </location>
</feature>
<protein>
    <submittedName>
        <fullName evidence="3">Uncharacterized protein</fullName>
    </submittedName>
</protein>
<evidence type="ECO:0000313" key="4">
    <source>
        <dbReference type="Proteomes" id="UP001176961"/>
    </source>
</evidence>
<dbReference type="InterPro" id="IPR004151">
    <property type="entry name" value="7TM_GPCR_serpentine_rcpt_Sre"/>
</dbReference>
<dbReference type="AlphaFoldDB" id="A0AA36HCD0"/>
<name>A0AA36HCD0_CYLNA</name>
<proteinExistence type="inferred from homology"/>
<feature type="transmembrane region" description="Helical" evidence="2">
    <location>
        <begin position="161"/>
        <end position="185"/>
    </location>
</feature>
<dbReference type="GO" id="GO:0016020">
    <property type="term" value="C:membrane"/>
    <property type="evidence" value="ECO:0007669"/>
    <property type="project" value="InterPro"/>
</dbReference>
<evidence type="ECO:0000256" key="1">
    <source>
        <dbReference type="ARBA" id="ARBA00006803"/>
    </source>
</evidence>
<feature type="transmembrane region" description="Helical" evidence="2">
    <location>
        <begin position="55"/>
        <end position="75"/>
    </location>
</feature>
<keyword evidence="2" id="KW-1133">Transmembrane helix</keyword>
<accession>A0AA36HCD0</accession>
<feature type="transmembrane region" description="Helical" evidence="2">
    <location>
        <begin position="132"/>
        <end position="154"/>
    </location>
</feature>
<gene>
    <name evidence="3" type="ORF">CYNAS_LOCUS20197</name>
</gene>
<dbReference type="EMBL" id="CATQJL010000316">
    <property type="protein sequence ID" value="CAJ0608214.1"/>
    <property type="molecule type" value="Genomic_DNA"/>
</dbReference>
<organism evidence="3 4">
    <name type="scientific">Cylicocyclus nassatus</name>
    <name type="common">Nematode worm</name>
    <dbReference type="NCBI Taxonomy" id="53992"/>
    <lineage>
        <taxon>Eukaryota</taxon>
        <taxon>Metazoa</taxon>
        <taxon>Ecdysozoa</taxon>
        <taxon>Nematoda</taxon>
        <taxon>Chromadorea</taxon>
        <taxon>Rhabditida</taxon>
        <taxon>Rhabditina</taxon>
        <taxon>Rhabditomorpha</taxon>
        <taxon>Strongyloidea</taxon>
        <taxon>Strongylidae</taxon>
        <taxon>Cylicocyclus</taxon>
    </lineage>
</organism>
<comment type="similarity">
    <text evidence="1">Belongs to the nematode receptor-like protein sre family.</text>
</comment>
<dbReference type="Pfam" id="PF03125">
    <property type="entry name" value="Sre"/>
    <property type="match status" value="1"/>
</dbReference>